<name>A0A542ZD83_9ACTN</name>
<dbReference type="RefSeq" id="WP_142094084.1">
    <property type="nucleotide sequence ID" value="NZ_BAAAMD010000002.1"/>
</dbReference>
<protein>
    <submittedName>
        <fullName evidence="2">Uncharacterized protein</fullName>
    </submittedName>
</protein>
<dbReference type="Proteomes" id="UP000316196">
    <property type="component" value="Unassembled WGS sequence"/>
</dbReference>
<accession>A0A542ZD83</accession>
<keyword evidence="3" id="KW-1185">Reference proteome</keyword>
<evidence type="ECO:0000256" key="1">
    <source>
        <dbReference type="SAM" id="Phobius"/>
    </source>
</evidence>
<keyword evidence="1" id="KW-1133">Transmembrane helix</keyword>
<organism evidence="2 3">
    <name type="scientific">Propioniferax innocua</name>
    <dbReference type="NCBI Taxonomy" id="1753"/>
    <lineage>
        <taxon>Bacteria</taxon>
        <taxon>Bacillati</taxon>
        <taxon>Actinomycetota</taxon>
        <taxon>Actinomycetes</taxon>
        <taxon>Propionibacteriales</taxon>
        <taxon>Propionibacteriaceae</taxon>
        <taxon>Propioniferax</taxon>
    </lineage>
</organism>
<keyword evidence="1" id="KW-0812">Transmembrane</keyword>
<comment type="caution">
    <text evidence="2">The sequence shown here is derived from an EMBL/GenBank/DDBJ whole genome shotgun (WGS) entry which is preliminary data.</text>
</comment>
<evidence type="ECO:0000313" key="2">
    <source>
        <dbReference type="EMBL" id="TQL58278.1"/>
    </source>
</evidence>
<reference evidence="2 3" key="1">
    <citation type="submission" date="2019-06" db="EMBL/GenBank/DDBJ databases">
        <title>Sequencing the genomes of 1000 actinobacteria strains.</title>
        <authorList>
            <person name="Klenk H.-P."/>
        </authorList>
    </citation>
    <scope>NUCLEOTIDE SEQUENCE [LARGE SCALE GENOMIC DNA]</scope>
    <source>
        <strain evidence="2 3">DSM 8251</strain>
    </source>
</reference>
<dbReference type="AlphaFoldDB" id="A0A542ZD83"/>
<evidence type="ECO:0000313" key="3">
    <source>
        <dbReference type="Proteomes" id="UP000316196"/>
    </source>
</evidence>
<dbReference type="OrthoDB" id="190895at2"/>
<proteinExistence type="predicted"/>
<keyword evidence="1" id="KW-0472">Membrane</keyword>
<gene>
    <name evidence="2" type="ORF">FB460_2138</name>
</gene>
<dbReference type="EMBL" id="VFOR01000002">
    <property type="protein sequence ID" value="TQL58278.1"/>
    <property type="molecule type" value="Genomic_DNA"/>
</dbReference>
<feature type="transmembrane region" description="Helical" evidence="1">
    <location>
        <begin position="6"/>
        <end position="27"/>
    </location>
</feature>
<sequence length="405" mass="45805">MTDNPVVLIVIIVAVVAAIALIVWGILRWRYVKSLREKGWEFITSPSITIAHGLNCPPFGVGLGRAVDDAVRGQVDGVDFTVFEYKYRGFKENRVTVVEIPWALDEFQYSEQGKLEGVRGFGPVEMGPGKAHATSEEWMQTVQSVIGPVLPQVAGSGDTQFAIDGNHVVLLNTPPKPDEMEAHIRRAVALARALSAPSLEQYARPMPKQQLGFHGTDWLYEVQNDSALDYVQHTRGGFDHKAVDVISGPNDGLAFIALHHKWKTREQYTDSEGRTKTRIKNHDEYLMEVNVPFPFSPISFNAGWLSGGEKRQFESITFDKMFAVRSAHPKFAHDVVHPRTMQWMEQRGRVDLSIEDGRVRWETHSLNTANLAWRLDWTHGFFGRIPDFVWKDLGVNPPPRFRHVD</sequence>